<dbReference type="InterPro" id="IPR033253">
    <property type="entry name" value="CFAP45"/>
</dbReference>
<evidence type="ECO:0000259" key="9">
    <source>
        <dbReference type="Pfam" id="PF13868"/>
    </source>
</evidence>
<evidence type="ECO:0007829" key="12">
    <source>
        <dbReference type="PDB" id="9D5N"/>
    </source>
</evidence>
<dbReference type="Pfam" id="PF13868">
    <property type="entry name" value="TPH"/>
    <property type="match status" value="1"/>
</dbReference>
<dbReference type="PDB" id="9D5N">
    <property type="method" value="EM"/>
    <property type="resolution" value="4.20 A"/>
    <property type="chains" value="CJ/CK/CL/I=1-465"/>
</dbReference>
<dbReference type="VEuPathDB" id="TrichDB:TVAG_314720"/>
<dbReference type="EMDB" id="EMD-46580"/>
<keyword evidence="11" id="KW-1185">Reference proteome</keyword>
<keyword evidence="2" id="KW-0282">Flagellum</keyword>
<evidence type="ECO:0000256" key="6">
    <source>
        <dbReference type="ARBA" id="ARBA00034116"/>
    </source>
</evidence>
<keyword evidence="4" id="KW-0969">Cilium</keyword>
<dbReference type="KEGG" id="tva:4761790"/>
<dbReference type="PANTHER" id="PTHR15504:SF0">
    <property type="entry name" value="CILIA- AND FLAGELLA-ASSOCIATED PROTEIN 45"/>
    <property type="match status" value="1"/>
</dbReference>
<proteinExistence type="evidence at protein level"/>
<dbReference type="VEuPathDB" id="TrichDB:TVAGG3_0046090"/>
<reference evidence="10" key="2">
    <citation type="journal article" date="2007" name="Science">
        <title>Draft genome sequence of the sexually transmitted pathogen Trichomonas vaginalis.</title>
        <authorList>
            <person name="Carlton J.M."/>
            <person name="Hirt R.P."/>
            <person name="Silva J.C."/>
            <person name="Delcher A.L."/>
            <person name="Schatz M."/>
            <person name="Zhao Q."/>
            <person name="Wortman J.R."/>
            <person name="Bidwell S.L."/>
            <person name="Alsmark U.C.M."/>
            <person name="Besteiro S."/>
            <person name="Sicheritz-Ponten T."/>
            <person name="Noel C.J."/>
            <person name="Dacks J.B."/>
            <person name="Foster P.G."/>
            <person name="Simillion C."/>
            <person name="Van de Peer Y."/>
            <person name="Miranda-Saavedra D."/>
            <person name="Barton G.J."/>
            <person name="Westrop G.D."/>
            <person name="Mueller S."/>
            <person name="Dessi D."/>
            <person name="Fiori P.L."/>
            <person name="Ren Q."/>
            <person name="Paulsen I."/>
            <person name="Zhang H."/>
            <person name="Bastida-Corcuera F.D."/>
            <person name="Simoes-Barbosa A."/>
            <person name="Brown M.T."/>
            <person name="Hayes R.D."/>
            <person name="Mukherjee M."/>
            <person name="Okumura C.Y."/>
            <person name="Schneider R."/>
            <person name="Smith A.J."/>
            <person name="Vanacova S."/>
            <person name="Villalvazo M."/>
            <person name="Haas B.J."/>
            <person name="Pertea M."/>
            <person name="Feldblyum T.V."/>
            <person name="Utterback T.R."/>
            <person name="Shu C.L."/>
            <person name="Osoegawa K."/>
            <person name="de Jong P.J."/>
            <person name="Hrdy I."/>
            <person name="Horvathova L."/>
            <person name="Zubacova Z."/>
            <person name="Dolezal P."/>
            <person name="Malik S.B."/>
            <person name="Logsdon J.M. Jr."/>
            <person name="Henze K."/>
            <person name="Gupta A."/>
            <person name="Wang C.C."/>
            <person name="Dunne R.L."/>
            <person name="Upcroft J.A."/>
            <person name="Upcroft P."/>
            <person name="White O."/>
            <person name="Salzberg S.L."/>
            <person name="Tang P."/>
            <person name="Chiu C.-H."/>
            <person name="Lee Y.-S."/>
            <person name="Embley T.M."/>
            <person name="Coombs G.H."/>
            <person name="Mottram J.C."/>
            <person name="Tachezy J."/>
            <person name="Fraser-Liggett C.M."/>
            <person name="Johnson P.J."/>
        </authorList>
    </citation>
    <scope>NUCLEOTIDE SEQUENCE [LARGE SCALE GENOMIC DNA]</scope>
    <source>
        <strain evidence="10">G3</strain>
    </source>
</reference>
<dbReference type="SMR" id="A2ETR1"/>
<dbReference type="AlphaFoldDB" id="A2ETR1"/>
<name>A2ETR1_TRIV3</name>
<dbReference type="EMBL" id="DS113489">
    <property type="protein sequence ID" value="EAY03942.1"/>
    <property type="molecule type" value="Genomic_DNA"/>
</dbReference>
<organism evidence="10 11">
    <name type="scientific">Trichomonas vaginalis (strain ATCC PRA-98 / G3)</name>
    <dbReference type="NCBI Taxonomy" id="412133"/>
    <lineage>
        <taxon>Eukaryota</taxon>
        <taxon>Metamonada</taxon>
        <taxon>Parabasalia</taxon>
        <taxon>Trichomonadida</taxon>
        <taxon>Trichomonadidae</taxon>
        <taxon>Trichomonas</taxon>
    </lineage>
</organism>
<dbReference type="InterPro" id="IPR043597">
    <property type="entry name" value="TPH_dom"/>
</dbReference>
<dbReference type="RefSeq" id="XP_001316165.1">
    <property type="nucleotide sequence ID" value="XM_001316130.1"/>
</dbReference>
<protein>
    <recommendedName>
        <fullName evidence="7">Cilia- and flagella-associated protein 45</fullName>
    </recommendedName>
</protein>
<feature type="coiled-coil region" evidence="8">
    <location>
        <begin position="195"/>
        <end position="225"/>
    </location>
</feature>
<evidence type="ECO:0000256" key="8">
    <source>
        <dbReference type="SAM" id="Coils"/>
    </source>
</evidence>
<evidence type="ECO:0000256" key="3">
    <source>
        <dbReference type="ARBA" id="ARBA00023054"/>
    </source>
</evidence>
<dbReference type="GO" id="GO:0031514">
    <property type="term" value="C:motile cilium"/>
    <property type="evidence" value="ECO:0007669"/>
    <property type="project" value="UniProtKB-SubCell"/>
</dbReference>
<keyword evidence="12" id="KW-0002">3D-structure</keyword>
<reference evidence="12" key="3">
    <citation type="journal article" date="2025" name="Nat. Commun.">
        <title>Structures of Native Doublet Microtubules from Trichomonas vaginalis Reveal Parasite-Specific Proteins.</title>
        <authorList>
            <person name="Stevens A."/>
            <person name="Kashyap S."/>
            <person name="Crofut E.H."/>
            <person name="Wang S.E."/>
            <person name="Muratore K.A."/>
            <person name="Johnson P.J."/>
            <person name="Zhou Z.H."/>
        </authorList>
    </citation>
    <scope>STRUCTURE BY ELECTRON MICROSCOPY (4.20 ANGSTROMS)</scope>
</reference>
<comment type="subcellular location">
    <subcellularLocation>
        <location evidence="1">Cell projection</location>
        <location evidence="1">Cilium</location>
        <location evidence="1">Flagellum</location>
    </subcellularLocation>
</comment>
<evidence type="ECO:0000256" key="1">
    <source>
        <dbReference type="ARBA" id="ARBA00004230"/>
    </source>
</evidence>
<evidence type="ECO:0000313" key="11">
    <source>
        <dbReference type="Proteomes" id="UP000001542"/>
    </source>
</evidence>
<dbReference type="OMA" id="CIAMEEA"/>
<evidence type="ECO:0000256" key="2">
    <source>
        <dbReference type="ARBA" id="ARBA00022846"/>
    </source>
</evidence>
<dbReference type="Proteomes" id="UP000001542">
    <property type="component" value="Unassembled WGS sequence"/>
</dbReference>
<accession>A2ETR1</accession>
<keyword evidence="5" id="KW-0966">Cell projection</keyword>
<evidence type="ECO:0000313" key="10">
    <source>
        <dbReference type="EMBL" id="EAY03942.1"/>
    </source>
</evidence>
<evidence type="ECO:0000256" key="4">
    <source>
        <dbReference type="ARBA" id="ARBA00023069"/>
    </source>
</evidence>
<dbReference type="OrthoDB" id="1902038at2759"/>
<sequence length="465" mass="55072">MKTTAHNPKYNTRITSVATNAVIVGRGDWRRVKKEAKHLTPEQRKQIALNDEKTKQEQLLQITKKRENLIDTQTKPEVITRNLQTLNTFEERDYALQIADTKADEDLDEVKKINSEMVAAKARTFRDQQLEIHRQMKEDEKAEERSIADMLEENRQRAKSHYDEREASLKEQRRRGRAIIELQIEEHKINSILEAERRDREAKALAIQNEQIRQEDERIRAEQKARQQAFLHDCIAMEEALVKRKAEEKRQEQELAQMTIDYANEKALKEEARERQILAQKRLKEREIQEIRSKQQRAIDTKAIRDEMMAQRVQEEQARAAAEKEEAEQMAKITAVMKLKKDRADMINSKKLDQLEQQARERREYEMMLEQAETKKQKALADYTAKIEADQKYREELKQTVELRELSRKIDPDAKNREKAKMQAEQDAYMQRVERIRQKKLAELEAAGVPEKYRADIKNLKFKSQ</sequence>
<reference evidence="10" key="1">
    <citation type="submission" date="2006-10" db="EMBL/GenBank/DDBJ databases">
        <authorList>
            <person name="Amadeo P."/>
            <person name="Zhao Q."/>
            <person name="Wortman J."/>
            <person name="Fraser-Liggett C."/>
            <person name="Carlton J."/>
        </authorList>
    </citation>
    <scope>NUCLEOTIDE SEQUENCE</scope>
    <source>
        <strain evidence="10">G3</strain>
    </source>
</reference>
<evidence type="ECO:0000256" key="5">
    <source>
        <dbReference type="ARBA" id="ARBA00023273"/>
    </source>
</evidence>
<keyword evidence="3 8" id="KW-0175">Coiled coil</keyword>
<gene>
    <name evidence="10" type="ORF">TVAG_314720</name>
</gene>
<evidence type="ECO:0000256" key="7">
    <source>
        <dbReference type="ARBA" id="ARBA00034142"/>
    </source>
</evidence>
<dbReference type="PANTHER" id="PTHR15504">
    <property type="entry name" value="NASOPHARYNGEAL EPITHELIUM SPECIFIC PROTEIN 1"/>
    <property type="match status" value="1"/>
</dbReference>
<feature type="domain" description="Trichohyalin-plectin-homology" evidence="9">
    <location>
        <begin position="104"/>
        <end position="451"/>
    </location>
</feature>
<dbReference type="InParanoid" id="A2ETR1"/>
<feature type="coiled-coil region" evidence="8">
    <location>
        <begin position="305"/>
        <end position="382"/>
    </location>
</feature>
<comment type="similarity">
    <text evidence="6">Belongs to the CFAP45 family.</text>
</comment>